<dbReference type="GO" id="GO:0015369">
    <property type="term" value="F:calcium:proton antiporter activity"/>
    <property type="evidence" value="ECO:0007669"/>
    <property type="project" value="TreeGrafter"/>
</dbReference>
<dbReference type="GO" id="GO:0012505">
    <property type="term" value="C:endomembrane system"/>
    <property type="evidence" value="ECO:0007669"/>
    <property type="project" value="UniProtKB-SubCell"/>
</dbReference>
<protein>
    <recommendedName>
        <fullName evidence="9">Sodium/calcium exchanger membrane region domain-containing protein</fullName>
    </recommendedName>
</protein>
<feature type="transmembrane region" description="Helical" evidence="8">
    <location>
        <begin position="119"/>
        <end position="140"/>
    </location>
</feature>
<keyword evidence="2" id="KW-0813">Transport</keyword>
<reference evidence="10" key="1">
    <citation type="submission" date="2023-10" db="EMBL/GenBank/DDBJ databases">
        <title>Chromosome-level genome of the transformable northern wattle, Acacia crassicarpa.</title>
        <authorList>
            <person name="Massaro I."/>
            <person name="Sinha N.R."/>
            <person name="Poethig S."/>
            <person name="Leichty A.R."/>
        </authorList>
    </citation>
    <scope>NUCLEOTIDE SEQUENCE</scope>
    <source>
        <strain evidence="10">Acra3RX</strain>
        <tissue evidence="10">Leaf</tissue>
    </source>
</reference>
<dbReference type="InterPro" id="IPR004837">
    <property type="entry name" value="NaCa_Exmemb"/>
</dbReference>
<gene>
    <name evidence="10" type="ORF">QN277_018574</name>
</gene>
<evidence type="ECO:0000256" key="8">
    <source>
        <dbReference type="SAM" id="Phobius"/>
    </source>
</evidence>
<keyword evidence="4 8" id="KW-0812">Transmembrane</keyword>
<evidence type="ECO:0000256" key="4">
    <source>
        <dbReference type="ARBA" id="ARBA00022692"/>
    </source>
</evidence>
<keyword evidence="5 8" id="KW-1133">Transmembrane helix</keyword>
<feature type="domain" description="Sodium/calcium exchanger membrane region" evidence="9">
    <location>
        <begin position="118"/>
        <end position="179"/>
    </location>
</feature>
<dbReference type="AlphaFoldDB" id="A0AAE1JWN1"/>
<evidence type="ECO:0000313" key="10">
    <source>
        <dbReference type="EMBL" id="KAK4275503.1"/>
    </source>
</evidence>
<dbReference type="Pfam" id="PF01699">
    <property type="entry name" value="Na_Ca_ex"/>
    <property type="match status" value="1"/>
</dbReference>
<dbReference type="PANTHER" id="PTHR31503:SF48">
    <property type="entry name" value="VACUOLAR CATION_PROTON EXCHANGER 2"/>
    <property type="match status" value="1"/>
</dbReference>
<keyword evidence="7 8" id="KW-0472">Membrane</keyword>
<comment type="subcellular location">
    <subcellularLocation>
        <location evidence="1">Endomembrane system</location>
        <topology evidence="1">Multi-pass membrane protein</topology>
    </subcellularLocation>
</comment>
<accession>A0AAE1JWN1</accession>
<dbReference type="Proteomes" id="UP001293593">
    <property type="component" value="Unassembled WGS sequence"/>
</dbReference>
<keyword evidence="6" id="KW-0406">Ion transport</keyword>
<organism evidence="10 11">
    <name type="scientific">Acacia crassicarpa</name>
    <name type="common">northern wattle</name>
    <dbReference type="NCBI Taxonomy" id="499986"/>
    <lineage>
        <taxon>Eukaryota</taxon>
        <taxon>Viridiplantae</taxon>
        <taxon>Streptophyta</taxon>
        <taxon>Embryophyta</taxon>
        <taxon>Tracheophyta</taxon>
        <taxon>Spermatophyta</taxon>
        <taxon>Magnoliopsida</taxon>
        <taxon>eudicotyledons</taxon>
        <taxon>Gunneridae</taxon>
        <taxon>Pentapetalae</taxon>
        <taxon>rosids</taxon>
        <taxon>fabids</taxon>
        <taxon>Fabales</taxon>
        <taxon>Fabaceae</taxon>
        <taxon>Caesalpinioideae</taxon>
        <taxon>mimosoid clade</taxon>
        <taxon>Acacieae</taxon>
        <taxon>Acacia</taxon>
    </lineage>
</organism>
<evidence type="ECO:0000256" key="1">
    <source>
        <dbReference type="ARBA" id="ARBA00004127"/>
    </source>
</evidence>
<keyword evidence="3" id="KW-0050">Antiport</keyword>
<dbReference type="GO" id="GO:0006874">
    <property type="term" value="P:intracellular calcium ion homeostasis"/>
    <property type="evidence" value="ECO:0007669"/>
    <property type="project" value="TreeGrafter"/>
</dbReference>
<evidence type="ECO:0000256" key="6">
    <source>
        <dbReference type="ARBA" id="ARBA00023065"/>
    </source>
</evidence>
<dbReference type="GO" id="GO:0009705">
    <property type="term" value="C:plant-type vacuole membrane"/>
    <property type="evidence" value="ECO:0007669"/>
    <property type="project" value="TreeGrafter"/>
</dbReference>
<proteinExistence type="predicted"/>
<dbReference type="PANTHER" id="PTHR31503">
    <property type="entry name" value="VACUOLAR CALCIUM ION TRANSPORTER"/>
    <property type="match status" value="1"/>
</dbReference>
<dbReference type="InterPro" id="IPR004713">
    <property type="entry name" value="CaH_exchang"/>
</dbReference>
<evidence type="ECO:0000256" key="5">
    <source>
        <dbReference type="ARBA" id="ARBA00022989"/>
    </source>
</evidence>
<feature type="transmembrane region" description="Helical" evidence="8">
    <location>
        <begin position="63"/>
        <end position="82"/>
    </location>
</feature>
<comment type="caution">
    <text evidence="10">The sequence shown here is derived from an EMBL/GenBank/DDBJ whole genome shotgun (WGS) entry which is preliminary data.</text>
</comment>
<evidence type="ECO:0000256" key="7">
    <source>
        <dbReference type="ARBA" id="ARBA00023136"/>
    </source>
</evidence>
<sequence>MLLVCSDVHFFVVGLFLIRRSRFSTRNCYRECRIVTGGSHGPTFTGCSSLHTHRVHFGSSELALSRFSSCIMLVAYVAYLFFQLNSQRSLYLSLNEEEWNHRNCMEDDGSPNISKWESVVWLAIMTALISVLSEYLIGAIEGASTSWKMPVSFVSVILLPLVGNVAGHASTVMFAMKDKLGSFHQFFCFPEKKKSHYFTLMVSITDRILP</sequence>
<keyword evidence="11" id="KW-1185">Reference proteome</keyword>
<feature type="transmembrane region" description="Helical" evidence="8">
    <location>
        <begin position="152"/>
        <end position="176"/>
    </location>
</feature>
<evidence type="ECO:0000259" key="9">
    <source>
        <dbReference type="Pfam" id="PF01699"/>
    </source>
</evidence>
<evidence type="ECO:0000313" key="11">
    <source>
        <dbReference type="Proteomes" id="UP001293593"/>
    </source>
</evidence>
<dbReference type="EMBL" id="JAWXYG010000004">
    <property type="protein sequence ID" value="KAK4275503.1"/>
    <property type="molecule type" value="Genomic_DNA"/>
</dbReference>
<evidence type="ECO:0000256" key="3">
    <source>
        <dbReference type="ARBA" id="ARBA00022449"/>
    </source>
</evidence>
<name>A0AAE1JWN1_9FABA</name>
<evidence type="ECO:0000256" key="2">
    <source>
        <dbReference type="ARBA" id="ARBA00022448"/>
    </source>
</evidence>